<name>A0A813HXK8_POLGL</name>
<dbReference type="EMBL" id="CAJNNV010033133">
    <property type="protein sequence ID" value="CAE8642216.1"/>
    <property type="molecule type" value="Genomic_DNA"/>
</dbReference>
<sequence>MGCWYPFKINVQKYQRPVACLVQTLRSQWLLSILLVPVRVVDELPVHLLGLLVVEFLAAVRAWELAIHLDAHVLRRAIAGLGRITDFHIWTWRHREVLGKCSARELL</sequence>
<gene>
    <name evidence="1" type="ORF">PGLA1383_LOCUS56756</name>
</gene>
<keyword evidence="2" id="KW-1185">Reference proteome</keyword>
<proteinExistence type="predicted"/>
<dbReference type="Proteomes" id="UP000654075">
    <property type="component" value="Unassembled WGS sequence"/>
</dbReference>
<evidence type="ECO:0000313" key="2">
    <source>
        <dbReference type="Proteomes" id="UP000654075"/>
    </source>
</evidence>
<dbReference type="AlphaFoldDB" id="A0A813HXK8"/>
<accession>A0A813HXK8</accession>
<evidence type="ECO:0000313" key="1">
    <source>
        <dbReference type="EMBL" id="CAE8642216.1"/>
    </source>
</evidence>
<comment type="caution">
    <text evidence="1">The sequence shown here is derived from an EMBL/GenBank/DDBJ whole genome shotgun (WGS) entry which is preliminary data.</text>
</comment>
<protein>
    <submittedName>
        <fullName evidence="1">Uncharacterized protein</fullName>
    </submittedName>
</protein>
<reference evidence="1" key="1">
    <citation type="submission" date="2021-02" db="EMBL/GenBank/DDBJ databases">
        <authorList>
            <person name="Dougan E. K."/>
            <person name="Rhodes N."/>
            <person name="Thang M."/>
            <person name="Chan C."/>
        </authorList>
    </citation>
    <scope>NUCLEOTIDE SEQUENCE</scope>
</reference>
<organism evidence="1 2">
    <name type="scientific">Polarella glacialis</name>
    <name type="common">Dinoflagellate</name>
    <dbReference type="NCBI Taxonomy" id="89957"/>
    <lineage>
        <taxon>Eukaryota</taxon>
        <taxon>Sar</taxon>
        <taxon>Alveolata</taxon>
        <taxon>Dinophyceae</taxon>
        <taxon>Suessiales</taxon>
        <taxon>Suessiaceae</taxon>
        <taxon>Polarella</taxon>
    </lineage>
</organism>